<dbReference type="EMBL" id="UZAU01000234">
    <property type="status" value="NOT_ANNOTATED_CDS"/>
    <property type="molecule type" value="Genomic_DNA"/>
</dbReference>
<reference evidence="1" key="2">
    <citation type="submission" date="2021-03" db="UniProtKB">
        <authorList>
            <consortium name="EnsemblPlants"/>
        </authorList>
    </citation>
    <scope>IDENTIFICATION</scope>
</reference>
<evidence type="ECO:0000313" key="2">
    <source>
        <dbReference type="Proteomes" id="UP000596661"/>
    </source>
</evidence>
<sequence>MADVLLELNTMMPTADIVAQIPFHDDFSDDLNSEWNFESNDDIRDDQDTNVSAVITLNLTLISYQIPMQPTHKRGPRGMITNHLVLLVVVQMEPVILEEPLMLEALVMLEGPLMVDVLVMQEGPLVLNLVIHFLLRQVMINSRRNFFIREDIKDNRHYTFMSDTLDDELHLGKFFRDKEHLKIVVGLYAMKK</sequence>
<dbReference type="Gramene" id="evm.model.02.2174">
    <property type="protein sequence ID" value="cds.evm.model.02.2174"/>
    <property type="gene ID" value="evm.TU.02.2174"/>
</dbReference>
<evidence type="ECO:0000313" key="1">
    <source>
        <dbReference type="EnsemblPlants" id="cds.evm.model.02.2174"/>
    </source>
</evidence>
<dbReference type="Proteomes" id="UP000596661">
    <property type="component" value="Chromosome 2"/>
</dbReference>
<reference evidence="1" key="1">
    <citation type="submission" date="2018-11" db="EMBL/GenBank/DDBJ databases">
        <authorList>
            <person name="Grassa J C."/>
        </authorList>
    </citation>
    <scope>NUCLEOTIDE SEQUENCE [LARGE SCALE GENOMIC DNA]</scope>
</reference>
<dbReference type="EnsemblPlants" id="evm.model.02.2174">
    <property type="protein sequence ID" value="cds.evm.model.02.2174"/>
    <property type="gene ID" value="evm.TU.02.2174"/>
</dbReference>
<proteinExistence type="predicted"/>
<protein>
    <submittedName>
        <fullName evidence="1">Uncharacterized protein</fullName>
    </submittedName>
</protein>
<name>A0A803NWQ1_CANSA</name>
<dbReference type="AlphaFoldDB" id="A0A803NWQ1"/>
<accession>A0A803NWQ1</accession>
<keyword evidence="2" id="KW-1185">Reference proteome</keyword>
<organism evidence="1 2">
    <name type="scientific">Cannabis sativa</name>
    <name type="common">Hemp</name>
    <name type="synonym">Marijuana</name>
    <dbReference type="NCBI Taxonomy" id="3483"/>
    <lineage>
        <taxon>Eukaryota</taxon>
        <taxon>Viridiplantae</taxon>
        <taxon>Streptophyta</taxon>
        <taxon>Embryophyta</taxon>
        <taxon>Tracheophyta</taxon>
        <taxon>Spermatophyta</taxon>
        <taxon>Magnoliopsida</taxon>
        <taxon>eudicotyledons</taxon>
        <taxon>Gunneridae</taxon>
        <taxon>Pentapetalae</taxon>
        <taxon>rosids</taxon>
        <taxon>fabids</taxon>
        <taxon>Rosales</taxon>
        <taxon>Cannabaceae</taxon>
        <taxon>Cannabis</taxon>
    </lineage>
</organism>